<dbReference type="InterPro" id="IPR029060">
    <property type="entry name" value="PIN-like_dom_sf"/>
</dbReference>
<sequence length="123" mass="13491">MRYLLDTNVVSELRRIGDGKADTNVAWVGAEDARRFLASAITILELERSVLGVQRRERFFRANGFKSSGAASCGFNWGKNVGGIFSARTAHVTGCRRGIVVARGEALKRQGFSTNRLTCSVRP</sequence>
<reference evidence="1 2" key="1">
    <citation type="submission" date="2023-03" db="EMBL/GenBank/DDBJ databases">
        <authorList>
            <person name="Kaur S."/>
            <person name="Espinosa-Saiz D."/>
            <person name="Velazquez E."/>
            <person name="Menendez E."/>
            <person name="diCenzo G.C."/>
        </authorList>
    </citation>
    <scope>NUCLEOTIDE SEQUENCE [LARGE SCALE GENOMIC DNA]</scope>
    <source>
        <strain evidence="1 2">LMG 24692</strain>
    </source>
</reference>
<dbReference type="Gene3D" id="3.40.50.1010">
    <property type="entry name" value="5'-nuclease"/>
    <property type="match status" value="1"/>
</dbReference>
<protein>
    <recommendedName>
        <fullName evidence="3">PIN domain-containing protein</fullName>
    </recommendedName>
</protein>
<keyword evidence="2" id="KW-1185">Reference proteome</keyword>
<evidence type="ECO:0008006" key="3">
    <source>
        <dbReference type="Google" id="ProtNLM"/>
    </source>
</evidence>
<dbReference type="EMBL" id="CP120374">
    <property type="protein sequence ID" value="WEX90879.1"/>
    <property type="molecule type" value="Genomic_DNA"/>
</dbReference>
<proteinExistence type="predicted"/>
<dbReference type="RefSeq" id="WP_280662841.1">
    <property type="nucleotide sequence ID" value="NZ_CP120374.1"/>
</dbReference>
<accession>A0ABY8DJ01</accession>
<organism evidence="1 2">
    <name type="scientific">Sinorhizobium garamanticum</name>
    <dbReference type="NCBI Taxonomy" id="680247"/>
    <lineage>
        <taxon>Bacteria</taxon>
        <taxon>Pseudomonadati</taxon>
        <taxon>Pseudomonadota</taxon>
        <taxon>Alphaproteobacteria</taxon>
        <taxon>Hyphomicrobiales</taxon>
        <taxon>Rhizobiaceae</taxon>
        <taxon>Sinorhizobium/Ensifer group</taxon>
        <taxon>Sinorhizobium</taxon>
    </lineage>
</organism>
<name>A0ABY8DJ01_9HYPH</name>
<dbReference type="SUPFAM" id="SSF88723">
    <property type="entry name" value="PIN domain-like"/>
    <property type="match status" value="1"/>
</dbReference>
<dbReference type="Proteomes" id="UP001229355">
    <property type="component" value="Chromosome 2"/>
</dbReference>
<evidence type="ECO:0000313" key="2">
    <source>
        <dbReference type="Proteomes" id="UP001229355"/>
    </source>
</evidence>
<evidence type="ECO:0000313" key="1">
    <source>
        <dbReference type="EMBL" id="WEX90879.1"/>
    </source>
</evidence>
<gene>
    <name evidence="1" type="ORF">PZN02_004456</name>
</gene>